<name>A0A5C6KH35_PARDI</name>
<dbReference type="Gene3D" id="2.60.120.10">
    <property type="entry name" value="Jelly Rolls"/>
    <property type="match status" value="1"/>
</dbReference>
<dbReference type="Proteomes" id="UP000315827">
    <property type="component" value="Unassembled WGS sequence"/>
</dbReference>
<dbReference type="InterPro" id="IPR014710">
    <property type="entry name" value="RmlC-like_jellyroll"/>
</dbReference>
<accession>A0A5C6KH35</accession>
<dbReference type="AlphaFoldDB" id="A0A5C6KH35"/>
<protein>
    <submittedName>
        <fullName evidence="1">Crp/Fnr family transcriptional regulator</fullName>
    </submittedName>
</protein>
<organism evidence="1 2">
    <name type="scientific">Parabacteroides distasonis</name>
    <dbReference type="NCBI Taxonomy" id="823"/>
    <lineage>
        <taxon>Bacteria</taxon>
        <taxon>Pseudomonadati</taxon>
        <taxon>Bacteroidota</taxon>
        <taxon>Bacteroidia</taxon>
        <taxon>Bacteroidales</taxon>
        <taxon>Tannerellaceae</taxon>
        <taxon>Parabacteroides</taxon>
    </lineage>
</organism>
<comment type="caution">
    <text evidence="1">The sequence shown here is derived from an EMBL/GenBank/DDBJ whole genome shotgun (WGS) entry which is preliminary data.</text>
</comment>
<dbReference type="RefSeq" id="WP_146375666.1">
    <property type="nucleotide sequence ID" value="NZ_JAHONK010000025.1"/>
</dbReference>
<sequence length="206" mass="24378">MKQRIDLFPDRAYERLFTLVSEYVPVSDRFRELIYERSYMVSFAKEELLQEEGKLCNSLFFIAGGFCASYYSTVTKECILGFFEEGQFCTSWYSFQSKRKSFMAIKAVVDTAAVVISYEHYDFILRECPEFAYVICRVLSNIIQVGEERSYVLRSRSARGRVQYYKDNHDIYYLMKHVPQYSIASFLNMTPETFSKIISERDKDRK</sequence>
<evidence type="ECO:0000313" key="1">
    <source>
        <dbReference type="EMBL" id="TWV61088.1"/>
    </source>
</evidence>
<proteinExistence type="predicted"/>
<dbReference type="SUPFAM" id="SSF51206">
    <property type="entry name" value="cAMP-binding domain-like"/>
    <property type="match status" value="1"/>
</dbReference>
<reference evidence="1 2" key="1">
    <citation type="submission" date="2019-07" db="EMBL/GenBank/DDBJ databases">
        <title>Genome sequencing of Parabacteroides distasonis iSURF_7.</title>
        <authorList>
            <person name="Degefu H.N."/>
            <person name="Ruoff K.L."/>
            <person name="Price C.E."/>
            <person name="Valls R.A."/>
            <person name="O'Toole G.A."/>
        </authorList>
    </citation>
    <scope>NUCLEOTIDE SEQUENCE [LARGE SCALE GENOMIC DNA]</scope>
    <source>
        <strain evidence="1 2">CFPLTA003_1B</strain>
    </source>
</reference>
<evidence type="ECO:0000313" key="2">
    <source>
        <dbReference type="Proteomes" id="UP000315827"/>
    </source>
</evidence>
<gene>
    <name evidence="1" type="ORF">FSA05_13030</name>
</gene>
<dbReference type="EMBL" id="VOHW01000007">
    <property type="protein sequence ID" value="TWV61088.1"/>
    <property type="molecule type" value="Genomic_DNA"/>
</dbReference>
<dbReference type="InterPro" id="IPR018490">
    <property type="entry name" value="cNMP-bd_dom_sf"/>
</dbReference>